<feature type="compositionally biased region" description="Basic residues" evidence="1">
    <location>
        <begin position="78"/>
        <end position="87"/>
    </location>
</feature>
<organism evidence="3 4">
    <name type="scientific">Strongyloides stercoralis</name>
    <name type="common">Threadworm</name>
    <dbReference type="NCBI Taxonomy" id="6248"/>
    <lineage>
        <taxon>Eukaryota</taxon>
        <taxon>Metazoa</taxon>
        <taxon>Ecdysozoa</taxon>
        <taxon>Nematoda</taxon>
        <taxon>Chromadorea</taxon>
        <taxon>Rhabditida</taxon>
        <taxon>Tylenchina</taxon>
        <taxon>Panagrolaimomorpha</taxon>
        <taxon>Strongyloidoidea</taxon>
        <taxon>Strongyloididae</taxon>
        <taxon>Strongyloides</taxon>
    </lineage>
</organism>
<keyword evidence="2" id="KW-0732">Signal</keyword>
<sequence length="176" mass="21004">MYYFKNTILFLILVICKITLSENFEKSDSNKIISYRLVQQNDLPMEKNFKNENKFSISSRQKRQARPRQRRRLIQGLRRERRERRIRQREQQSRRAERAKKQKAYLRGNEQKARERRRTFIQNERARLENFARERAERQTTTTTTTTTTASTTTTPTTTSTTPTTTPAPTTKNGKK</sequence>
<proteinExistence type="predicted"/>
<feature type="chain" id="PRO_5041990162" evidence="2">
    <location>
        <begin position="22"/>
        <end position="176"/>
    </location>
</feature>
<evidence type="ECO:0000313" key="3">
    <source>
        <dbReference type="Proteomes" id="UP000035681"/>
    </source>
</evidence>
<feature type="region of interest" description="Disordered" evidence="1">
    <location>
        <begin position="78"/>
        <end position="176"/>
    </location>
</feature>
<accession>A0AAF5DPZ7</accession>
<dbReference type="AlphaFoldDB" id="A0AAF5DPZ7"/>
<dbReference type="WBParaSite" id="TCONS_00015679.p1">
    <property type="protein sequence ID" value="TCONS_00015679.p1"/>
    <property type="gene ID" value="XLOC_010358"/>
</dbReference>
<evidence type="ECO:0000256" key="1">
    <source>
        <dbReference type="SAM" id="MobiDB-lite"/>
    </source>
</evidence>
<protein>
    <submittedName>
        <fullName evidence="4">BZIP domain-containing protein</fullName>
    </submittedName>
</protein>
<name>A0AAF5DPZ7_STRER</name>
<keyword evidence="3" id="KW-1185">Reference proteome</keyword>
<feature type="compositionally biased region" description="Basic and acidic residues" evidence="1">
    <location>
        <begin position="124"/>
        <end position="138"/>
    </location>
</feature>
<dbReference type="Proteomes" id="UP000035681">
    <property type="component" value="Unplaced"/>
</dbReference>
<feature type="compositionally biased region" description="Low complexity" evidence="1">
    <location>
        <begin position="140"/>
        <end position="176"/>
    </location>
</feature>
<feature type="signal peptide" evidence="2">
    <location>
        <begin position="1"/>
        <end position="21"/>
    </location>
</feature>
<reference evidence="4" key="1">
    <citation type="submission" date="2024-02" db="UniProtKB">
        <authorList>
            <consortium name="WormBaseParasite"/>
        </authorList>
    </citation>
    <scope>IDENTIFICATION</scope>
</reference>
<evidence type="ECO:0000313" key="4">
    <source>
        <dbReference type="WBParaSite" id="TCONS_00015679.p1"/>
    </source>
</evidence>
<evidence type="ECO:0000256" key="2">
    <source>
        <dbReference type="SAM" id="SignalP"/>
    </source>
</evidence>